<keyword evidence="2" id="KW-1185">Reference proteome</keyword>
<proteinExistence type="predicted"/>
<organism evidence="1 2">
    <name type="scientific">Salix udensis</name>
    <dbReference type="NCBI Taxonomy" id="889485"/>
    <lineage>
        <taxon>Eukaryota</taxon>
        <taxon>Viridiplantae</taxon>
        <taxon>Streptophyta</taxon>
        <taxon>Embryophyta</taxon>
        <taxon>Tracheophyta</taxon>
        <taxon>Spermatophyta</taxon>
        <taxon>Magnoliopsida</taxon>
        <taxon>eudicotyledons</taxon>
        <taxon>Gunneridae</taxon>
        <taxon>Pentapetalae</taxon>
        <taxon>rosids</taxon>
        <taxon>fabids</taxon>
        <taxon>Malpighiales</taxon>
        <taxon>Salicaceae</taxon>
        <taxon>Saliceae</taxon>
        <taxon>Salix</taxon>
    </lineage>
</organism>
<evidence type="ECO:0000313" key="2">
    <source>
        <dbReference type="Proteomes" id="UP001162972"/>
    </source>
</evidence>
<dbReference type="AlphaFoldDB" id="A0AAD6JTE1"/>
<reference evidence="1 2" key="1">
    <citation type="journal article" date="2023" name="Int. J. Mol. Sci.">
        <title>De Novo Assembly and Annotation of 11 Diverse Shrub Willow (Salix) Genomes Reveals Novel Gene Organization in Sex-Linked Regions.</title>
        <authorList>
            <person name="Hyden B."/>
            <person name="Feng K."/>
            <person name="Yates T.B."/>
            <person name="Jawdy S."/>
            <person name="Cereghino C."/>
            <person name="Smart L.B."/>
            <person name="Muchero W."/>
        </authorList>
    </citation>
    <scope>NUCLEOTIDE SEQUENCE [LARGE SCALE GENOMIC DNA]</scope>
    <source>
        <tissue evidence="1">Shoot tip</tissue>
    </source>
</reference>
<accession>A0AAD6JTE1</accession>
<dbReference type="EMBL" id="JAPFFJ010000014">
    <property type="protein sequence ID" value="KAJ6410986.1"/>
    <property type="molecule type" value="Genomic_DNA"/>
</dbReference>
<gene>
    <name evidence="1" type="ORF">OIU84_007690</name>
</gene>
<evidence type="ECO:0000313" key="1">
    <source>
        <dbReference type="EMBL" id="KAJ6410986.1"/>
    </source>
</evidence>
<comment type="caution">
    <text evidence="1">The sequence shown here is derived from an EMBL/GenBank/DDBJ whole genome shotgun (WGS) entry which is preliminary data.</text>
</comment>
<dbReference type="Proteomes" id="UP001162972">
    <property type="component" value="Chromosome 15Z"/>
</dbReference>
<protein>
    <submittedName>
        <fullName evidence="1">Uncharacterized protein</fullName>
    </submittedName>
</protein>
<sequence length="121" mass="13297">MADPSNIKVYSSSCLKKVGPGRKGSDSSYATGREYPASFIRLLSTCKMAFFFPPYSSLLFSTYSMASAATSFTKSNLLSSDSNNLWISIVNNFPPSLIFLTCSSRKGTRSNLYRKRSSSLV</sequence>
<name>A0AAD6JTE1_9ROSI</name>